<protein>
    <submittedName>
        <fullName evidence="1">Uncharacterized protein</fullName>
    </submittedName>
</protein>
<accession>A0A0E9XT44</accession>
<dbReference type="EMBL" id="GBXM01002758">
    <property type="protein sequence ID" value="JAI05820.1"/>
    <property type="molecule type" value="Transcribed_RNA"/>
</dbReference>
<sequence length="32" mass="3739">MAFSTPTSRMDFEGSFLPSRQSRNLIYSSRIR</sequence>
<name>A0A0E9XT44_ANGAN</name>
<reference evidence="1" key="1">
    <citation type="submission" date="2014-11" db="EMBL/GenBank/DDBJ databases">
        <authorList>
            <person name="Amaro Gonzalez C."/>
        </authorList>
    </citation>
    <scope>NUCLEOTIDE SEQUENCE</scope>
</reference>
<organism evidence="1">
    <name type="scientific">Anguilla anguilla</name>
    <name type="common">European freshwater eel</name>
    <name type="synonym">Muraena anguilla</name>
    <dbReference type="NCBI Taxonomy" id="7936"/>
    <lineage>
        <taxon>Eukaryota</taxon>
        <taxon>Metazoa</taxon>
        <taxon>Chordata</taxon>
        <taxon>Craniata</taxon>
        <taxon>Vertebrata</taxon>
        <taxon>Euteleostomi</taxon>
        <taxon>Actinopterygii</taxon>
        <taxon>Neopterygii</taxon>
        <taxon>Teleostei</taxon>
        <taxon>Anguilliformes</taxon>
        <taxon>Anguillidae</taxon>
        <taxon>Anguilla</taxon>
    </lineage>
</organism>
<proteinExistence type="predicted"/>
<evidence type="ECO:0000313" key="1">
    <source>
        <dbReference type="EMBL" id="JAI05820.1"/>
    </source>
</evidence>
<reference evidence="1" key="2">
    <citation type="journal article" date="2015" name="Fish Shellfish Immunol.">
        <title>Early steps in the European eel (Anguilla anguilla)-Vibrio vulnificus interaction in the gills: Role of the RtxA13 toxin.</title>
        <authorList>
            <person name="Callol A."/>
            <person name="Pajuelo D."/>
            <person name="Ebbesson L."/>
            <person name="Teles M."/>
            <person name="MacKenzie S."/>
            <person name="Amaro C."/>
        </authorList>
    </citation>
    <scope>NUCLEOTIDE SEQUENCE</scope>
</reference>
<dbReference type="AlphaFoldDB" id="A0A0E9XT44"/>